<keyword evidence="10 13" id="KW-1015">Disulfide bond</keyword>
<feature type="domain" description="EGF-like" evidence="18">
    <location>
        <begin position="48"/>
        <end position="80"/>
    </location>
</feature>
<evidence type="ECO:0000256" key="7">
    <source>
        <dbReference type="ARBA" id="ARBA00022737"/>
    </source>
</evidence>
<dbReference type="Gene3D" id="2.120.10.80">
    <property type="entry name" value="Kelch-type beta propeller"/>
    <property type="match status" value="2"/>
</dbReference>
<dbReference type="CDD" id="cd00055">
    <property type="entry name" value="EGF_Lam"/>
    <property type="match status" value="1"/>
</dbReference>
<dbReference type="SMART" id="SM00180">
    <property type="entry name" value="EGF_Lam"/>
    <property type="match status" value="1"/>
</dbReference>
<dbReference type="SMART" id="SM00423">
    <property type="entry name" value="PSI"/>
    <property type="match status" value="4"/>
</dbReference>
<dbReference type="Pfam" id="PF00431">
    <property type="entry name" value="CUB"/>
    <property type="match status" value="1"/>
</dbReference>
<dbReference type="InterPro" id="IPR015915">
    <property type="entry name" value="Kelch-typ_b-propeller"/>
</dbReference>
<dbReference type="InterPro" id="IPR000859">
    <property type="entry name" value="CUB_dom"/>
</dbReference>
<dbReference type="Pfam" id="PF24973">
    <property type="entry name" value="EGF_LMN_ATRN"/>
    <property type="match status" value="1"/>
</dbReference>
<dbReference type="PROSITE" id="PS01186">
    <property type="entry name" value="EGF_2"/>
    <property type="match status" value="1"/>
</dbReference>
<dbReference type="InterPro" id="IPR016201">
    <property type="entry name" value="PSI"/>
</dbReference>
<keyword evidence="6" id="KW-0430">Lectin</keyword>
<feature type="disulfide bond" evidence="14">
    <location>
        <begin position="1031"/>
        <end position="1045"/>
    </location>
</feature>
<dbReference type="InterPro" id="IPR016187">
    <property type="entry name" value="CTDL_fold"/>
</dbReference>
<evidence type="ECO:0000313" key="21">
    <source>
        <dbReference type="Ensembl" id="ENSSFAP00005034326.1"/>
    </source>
</evidence>
<dbReference type="PROSITE" id="PS00022">
    <property type="entry name" value="EGF_1"/>
    <property type="match status" value="2"/>
</dbReference>
<evidence type="ECO:0000256" key="10">
    <source>
        <dbReference type="ARBA" id="ARBA00023157"/>
    </source>
</evidence>
<feature type="domain" description="CUB" evidence="17">
    <location>
        <begin position="82"/>
        <end position="198"/>
    </location>
</feature>
<dbReference type="SMART" id="SM00181">
    <property type="entry name" value="EGF"/>
    <property type="match status" value="4"/>
</dbReference>
<evidence type="ECO:0000313" key="22">
    <source>
        <dbReference type="Proteomes" id="UP000472267"/>
    </source>
</evidence>
<dbReference type="InterPro" id="IPR035914">
    <property type="entry name" value="Sperma_CUB_dom_sf"/>
</dbReference>
<dbReference type="GO" id="GO:0016020">
    <property type="term" value="C:membrane"/>
    <property type="evidence" value="ECO:0007669"/>
    <property type="project" value="UniProtKB-SubCell"/>
</dbReference>
<feature type="compositionally biased region" description="Polar residues" evidence="15">
    <location>
        <begin position="1248"/>
        <end position="1258"/>
    </location>
</feature>
<evidence type="ECO:0000259" key="17">
    <source>
        <dbReference type="PROSITE" id="PS01180"/>
    </source>
</evidence>
<dbReference type="Proteomes" id="UP000472267">
    <property type="component" value="Chromosome 19"/>
</dbReference>
<dbReference type="FunFam" id="2.60.120.290:FF:000008">
    <property type="entry name" value="Attractin like 1"/>
    <property type="match status" value="1"/>
</dbReference>
<keyword evidence="5 16" id="KW-0732">Signal</keyword>
<keyword evidence="12 14" id="KW-0424">Laminin EGF-like domain</keyword>
<dbReference type="InterPro" id="IPR002165">
    <property type="entry name" value="Plexin_repeat"/>
</dbReference>
<evidence type="ECO:0000256" key="1">
    <source>
        <dbReference type="ARBA" id="ARBA00004167"/>
    </source>
</evidence>
<dbReference type="InterPro" id="IPR016186">
    <property type="entry name" value="C-type_lectin-like/link_sf"/>
</dbReference>
<organism evidence="21 22">
    <name type="scientific">Salarias fasciatus</name>
    <name type="common">Jewelled blenny</name>
    <name type="synonym">Blennius fasciatus</name>
    <dbReference type="NCBI Taxonomy" id="181472"/>
    <lineage>
        <taxon>Eukaryota</taxon>
        <taxon>Metazoa</taxon>
        <taxon>Chordata</taxon>
        <taxon>Craniata</taxon>
        <taxon>Vertebrata</taxon>
        <taxon>Euteleostomi</taxon>
        <taxon>Actinopterygii</taxon>
        <taxon>Neopterygii</taxon>
        <taxon>Teleostei</taxon>
        <taxon>Neoteleostei</taxon>
        <taxon>Acanthomorphata</taxon>
        <taxon>Ovalentaria</taxon>
        <taxon>Blenniimorphae</taxon>
        <taxon>Blenniiformes</taxon>
        <taxon>Blennioidei</taxon>
        <taxon>Blenniidae</taxon>
        <taxon>Salariinae</taxon>
        <taxon>Salarias</taxon>
    </lineage>
</organism>
<dbReference type="GO" id="GO:0005794">
    <property type="term" value="C:Golgi apparatus"/>
    <property type="evidence" value="ECO:0007669"/>
    <property type="project" value="TreeGrafter"/>
</dbReference>
<dbReference type="InterPro" id="IPR000742">
    <property type="entry name" value="EGF"/>
</dbReference>
<accession>A0A672HY80</accession>
<name>A0A672HY80_SALFA</name>
<feature type="disulfide bond" evidence="13">
    <location>
        <begin position="70"/>
        <end position="79"/>
    </location>
</feature>
<dbReference type="PROSITE" id="PS50027">
    <property type="entry name" value="EGF_LAM_2"/>
    <property type="match status" value="1"/>
</dbReference>
<dbReference type="FunFam" id="3.10.100.10:FF:000012">
    <property type="entry name" value="Attractin"/>
    <property type="match status" value="1"/>
</dbReference>
<reference evidence="21" key="1">
    <citation type="submission" date="2019-06" db="EMBL/GenBank/DDBJ databases">
        <authorList>
            <consortium name="Wellcome Sanger Institute Data Sharing"/>
        </authorList>
    </citation>
    <scope>NUCLEOTIDE SEQUENCE [LARGE SCALE GENOMIC DNA]</scope>
</reference>
<evidence type="ECO:0000259" key="19">
    <source>
        <dbReference type="PROSITE" id="PS50027"/>
    </source>
</evidence>
<dbReference type="FunFam" id="2.10.25.10:FF:000164">
    <property type="entry name" value="Attractin like 1"/>
    <property type="match status" value="1"/>
</dbReference>
<dbReference type="PANTHER" id="PTHR46376:SF3">
    <property type="entry name" value="ATTRACTIN"/>
    <property type="match status" value="1"/>
</dbReference>
<dbReference type="PROSITE" id="PS01180">
    <property type="entry name" value="CUB"/>
    <property type="match status" value="1"/>
</dbReference>
<keyword evidence="8" id="KW-1133">Transmembrane helix</keyword>
<dbReference type="SMART" id="SM00042">
    <property type="entry name" value="CUB"/>
    <property type="match status" value="1"/>
</dbReference>
<keyword evidence="9" id="KW-0472">Membrane</keyword>
<dbReference type="FunFam" id="2.10.25.10:FF:000079">
    <property type="entry name" value="Attractin like 1"/>
    <property type="match status" value="1"/>
</dbReference>
<dbReference type="PANTHER" id="PTHR46376">
    <property type="entry name" value="LEUCINE-ZIPPER-LIKE TRANSCRIPTIONAL REGULATOR 1"/>
    <property type="match status" value="1"/>
</dbReference>
<dbReference type="InterPro" id="IPR051568">
    <property type="entry name" value="LZTR1/Attractin"/>
</dbReference>
<dbReference type="PROSITE" id="PS50026">
    <property type="entry name" value="EGF_3"/>
    <property type="match status" value="2"/>
</dbReference>
<evidence type="ECO:0000256" key="15">
    <source>
        <dbReference type="SAM" id="MobiDB-lite"/>
    </source>
</evidence>
<dbReference type="Ensembl" id="ENSSFAT00005035622.1">
    <property type="protein sequence ID" value="ENSSFAP00005034326.1"/>
    <property type="gene ID" value="ENSSFAG00005017144.1"/>
</dbReference>
<feature type="domain" description="C-type lectin" evidence="20">
    <location>
        <begin position="733"/>
        <end position="854"/>
    </location>
</feature>
<dbReference type="InterPro" id="IPR002049">
    <property type="entry name" value="LE_dom"/>
</dbReference>
<keyword evidence="4" id="KW-0812">Transmembrane</keyword>
<feature type="disulfide bond" evidence="13">
    <location>
        <begin position="200"/>
        <end position="210"/>
    </location>
</feature>
<dbReference type="Gene3D" id="3.10.100.10">
    <property type="entry name" value="Mannose-Binding Protein A, subunit A"/>
    <property type="match status" value="1"/>
</dbReference>
<evidence type="ECO:0000256" key="13">
    <source>
        <dbReference type="PROSITE-ProRule" id="PRU00076"/>
    </source>
</evidence>
<dbReference type="SUPFAM" id="SSF49854">
    <property type="entry name" value="Spermadhesin, CUB domain"/>
    <property type="match status" value="1"/>
</dbReference>
<dbReference type="GO" id="GO:0030246">
    <property type="term" value="F:carbohydrate binding"/>
    <property type="evidence" value="ECO:0007669"/>
    <property type="project" value="UniProtKB-KW"/>
</dbReference>
<dbReference type="Pfam" id="PF24981">
    <property type="entry name" value="Beta-prop_ATRN-LZTR1"/>
    <property type="match status" value="1"/>
</dbReference>
<keyword evidence="3 13" id="KW-0245">EGF-like domain</keyword>
<comment type="subcellular location">
    <subcellularLocation>
        <location evidence="1">Membrane</location>
        <topology evidence="1">Single-pass membrane protein</topology>
    </subcellularLocation>
</comment>
<dbReference type="Pfam" id="PF01437">
    <property type="entry name" value="PSI"/>
    <property type="match status" value="2"/>
</dbReference>
<keyword evidence="7" id="KW-0677">Repeat</keyword>
<dbReference type="SUPFAM" id="SSF56436">
    <property type="entry name" value="C-type lectin-like"/>
    <property type="match status" value="1"/>
</dbReference>
<evidence type="ECO:0000256" key="16">
    <source>
        <dbReference type="SAM" id="SignalP"/>
    </source>
</evidence>
<dbReference type="InterPro" id="IPR056863">
    <property type="entry name" value="LMN_ATRN_NET-like_EGF"/>
</dbReference>
<feature type="signal peptide" evidence="16">
    <location>
        <begin position="1"/>
        <end position="49"/>
    </location>
</feature>
<evidence type="ECO:0000256" key="4">
    <source>
        <dbReference type="ARBA" id="ARBA00022692"/>
    </source>
</evidence>
<dbReference type="Pfam" id="PF00059">
    <property type="entry name" value="Lectin_C"/>
    <property type="match status" value="1"/>
</dbReference>
<dbReference type="Gene3D" id="2.10.25.10">
    <property type="entry name" value="Laminin"/>
    <property type="match status" value="3"/>
</dbReference>
<sequence length="1258" mass="136640">MSGAPRRACSGSGRGRGRGSLGRGFLVLSTALLLSVVGVLSGLAGLAEAKECDKPCMNGQCNNATGSCVCFPGWVGDQCQHCGGRFRLTGPSGYLTDGPGNYKYKTKCTWLIQGQPNTVLRLRFNHFATECSWDHLYVYDGDSIYAPLLAAFSGLIVPERYGNETVPEVVSQSGFALLHFFSDAAYNLTGFNISYRVNTCPNNCSGRGECRLSNSSSVECECDAGWKGEACDVPYCLANCGYPERGRCQGKACVCKAGWQGPDCSVSVPANASFWSREEYPDAGLARASHKAVVEQGVMWVVGGYVFNASDYHMVKAYNLSRRAWLTLDPSVNTVTPRYGHSLALHEGKIYMYGGKIDSTGNVSSQLWVFHIQNQTWVLLSPRVKEQYAVVGHSAHMVPPLQEGGGAVMLVLFGHCPLYGYVSHVQEYNLAKNSWSVVSTDGALVQGGYGHSSVFDPGTRAIYIHGGYKAFSANKYGLAGDLYKLDVDKRKWTVLRDSGFFRYLHTAVIVSGSMLVFGGNTHNDTSMSHGAKCFSSDFLAYSLACDEWTVLPRPDLFHDINRFGHSAVFSDGVMFVFGGFNSLLLSDVLLYTAPSCSAFSSAASCGQTWPGVHCVWNATLVWCVCADHCVCLRPPDVDAERCDQYTDCYSCTANTNGCQWCSVQCVSLGSNCTSAAGPIAEFDLCPKDNPSYVCNKKTSCKSCAVDQNCQWEPRNQECISLPENVCGESWHLVGNSCLKFITAKDSYDNAKLACRSHNAVLASLTSQKKVDFVLKELQIMSVVYKATVTPWVGLRKINVSYWCWEDMSPFTNTSLQWLPGEPSDAGFCGYLAEAASSGLKAQTCISPVNGSLCERPANHSAKQCRTPCAMRATCSECTSSSSECMWCSNMKQCVDSNAYVASFPFGQCMEWYTMNTCPPENCSGYRTCGQCLDQPGCGWCTDPSNTGRGQCIEGSYRGPFQTSVPAPSTLPGLPASPQPALNASMCPSEAKYNWSFIHCPACQCNGHSQCVNDSVCEKCEDLTTGRHCESCISGFYGDPTNGGSCQREDESDLTESQCFLNFSGTKTKRCRGNRKHFLLSQLDSSILSVLSSVVFTSCPHFLPFTSCPHAPLLCVHSCFLSLLLVAAVVWKIKQSCWASRRREQLLREMQQMASRPFATINVALETDEEPPDLIGGNVKSVPKPIALEPCFGNKAAVLSIFVRLPRGTGGIPPPGQSGLAVASALVDVSQQMCVGYKEKPGGLRNRKQQPTAQPSTCI</sequence>
<feature type="disulfide bond" evidence="14">
    <location>
        <begin position="1019"/>
        <end position="1028"/>
    </location>
</feature>
<evidence type="ECO:0000259" key="18">
    <source>
        <dbReference type="PROSITE" id="PS50026"/>
    </source>
</evidence>
<protein>
    <submittedName>
        <fullName evidence="21">Attractin</fullName>
    </submittedName>
</protein>
<feature type="region of interest" description="Disordered" evidence="15">
    <location>
        <begin position="1238"/>
        <end position="1258"/>
    </location>
</feature>
<reference evidence="21" key="2">
    <citation type="submission" date="2025-08" db="UniProtKB">
        <authorList>
            <consortium name="Ensembl"/>
        </authorList>
    </citation>
    <scope>IDENTIFICATION</scope>
</reference>
<evidence type="ECO:0000256" key="14">
    <source>
        <dbReference type="PROSITE-ProRule" id="PRU00460"/>
    </source>
</evidence>
<keyword evidence="11" id="KW-0325">Glycoprotein</keyword>
<evidence type="ECO:0000256" key="9">
    <source>
        <dbReference type="ARBA" id="ARBA00023136"/>
    </source>
</evidence>
<feature type="domain" description="Laminin EGF-like" evidence="19">
    <location>
        <begin position="1002"/>
        <end position="1047"/>
    </location>
</feature>
<evidence type="ECO:0000256" key="11">
    <source>
        <dbReference type="ARBA" id="ARBA00023180"/>
    </source>
</evidence>
<evidence type="ECO:0000259" key="20">
    <source>
        <dbReference type="PROSITE" id="PS50041"/>
    </source>
</evidence>
<dbReference type="SMART" id="SM00034">
    <property type="entry name" value="CLECT"/>
    <property type="match status" value="1"/>
</dbReference>
<evidence type="ECO:0000256" key="2">
    <source>
        <dbReference type="ARBA" id="ARBA00022441"/>
    </source>
</evidence>
<dbReference type="CDD" id="cd03597">
    <property type="entry name" value="CLECT_attractin_like"/>
    <property type="match status" value="1"/>
</dbReference>
<dbReference type="AlphaFoldDB" id="A0A672HY80"/>
<feature type="domain" description="EGF-like" evidence="18">
    <location>
        <begin position="196"/>
        <end position="232"/>
    </location>
</feature>
<dbReference type="InterPro" id="IPR056737">
    <property type="entry name" value="Beta-prop_ATRN-MKLN-like"/>
</dbReference>
<dbReference type="InterPro" id="IPR001304">
    <property type="entry name" value="C-type_lectin-like"/>
</dbReference>
<dbReference type="Pfam" id="PF23106">
    <property type="entry name" value="EGF_Teneurin"/>
    <property type="match status" value="1"/>
</dbReference>
<dbReference type="FunFam" id="2.120.10.80:FF:000072">
    <property type="entry name" value="Attractin"/>
    <property type="match status" value="1"/>
</dbReference>
<dbReference type="SUPFAM" id="SSF57196">
    <property type="entry name" value="EGF/Laminin"/>
    <property type="match status" value="1"/>
</dbReference>
<dbReference type="FunFam" id="2.120.10.80:FF:000031">
    <property type="entry name" value="attractin"/>
    <property type="match status" value="1"/>
</dbReference>
<dbReference type="PROSITE" id="PS50041">
    <property type="entry name" value="C_TYPE_LECTIN_2"/>
    <property type="match status" value="1"/>
</dbReference>
<dbReference type="InterPro" id="IPR034011">
    <property type="entry name" value="Attractin-like_CTLD"/>
</dbReference>
<evidence type="ECO:0000256" key="5">
    <source>
        <dbReference type="ARBA" id="ARBA00022729"/>
    </source>
</evidence>
<dbReference type="PROSITE" id="PS01248">
    <property type="entry name" value="EGF_LAM_1"/>
    <property type="match status" value="1"/>
</dbReference>
<feature type="chain" id="PRO_5025471988" evidence="16">
    <location>
        <begin position="50"/>
        <end position="1258"/>
    </location>
</feature>
<keyword evidence="2" id="KW-0880">Kelch repeat</keyword>
<proteinExistence type="predicted"/>
<keyword evidence="22" id="KW-1185">Reference proteome</keyword>
<dbReference type="SUPFAM" id="SSF117281">
    <property type="entry name" value="Kelch motif"/>
    <property type="match status" value="1"/>
</dbReference>
<dbReference type="Gene3D" id="2.60.120.290">
    <property type="entry name" value="Spermadhesin, CUB domain"/>
    <property type="match status" value="1"/>
</dbReference>
<evidence type="ECO:0000256" key="8">
    <source>
        <dbReference type="ARBA" id="ARBA00022989"/>
    </source>
</evidence>
<evidence type="ECO:0000256" key="3">
    <source>
        <dbReference type="ARBA" id="ARBA00022536"/>
    </source>
</evidence>
<comment type="caution">
    <text evidence="13">Lacks conserved residue(s) required for the propagation of feature annotation.</text>
</comment>
<evidence type="ECO:0000256" key="6">
    <source>
        <dbReference type="ARBA" id="ARBA00022734"/>
    </source>
</evidence>
<evidence type="ECO:0000256" key="12">
    <source>
        <dbReference type="ARBA" id="ARBA00023292"/>
    </source>
</evidence>
<dbReference type="CDD" id="cd00041">
    <property type="entry name" value="CUB"/>
    <property type="match status" value="1"/>
</dbReference>
<gene>
    <name evidence="21" type="primary">atrn</name>
</gene>
<reference evidence="21" key="3">
    <citation type="submission" date="2025-09" db="UniProtKB">
        <authorList>
            <consortium name="Ensembl"/>
        </authorList>
    </citation>
    <scope>IDENTIFICATION</scope>
</reference>
<dbReference type="FunFam" id="2.10.25.10:FF:000781">
    <property type="entry name" value="Attractin"/>
    <property type="match status" value="1"/>
</dbReference>
<feature type="disulfide bond" evidence="13">
    <location>
        <begin position="222"/>
        <end position="231"/>
    </location>
</feature>